<sequence>MTTVCILGVSMDDAVNISHGLVISGEKPIVYNCDSQENLIYKIKSTWIIKTHGKEYRVGDEGDIVVNKPFNGLFYTGVSTGELTGFLTREALDERIFIGVLTGFLLKGLELNDALQKISELYEYWSTDPLEVVSRRMTTFKCLDRLFDAINRFLTHASFQTVGKGGVVFSCINEKGLSYEVELFFSPNYKDIVRMEKIQRISVKDSLTEDESAIVCFEHPLFDDLRVFELDGKKWFCLTGKEPVRITVEIEKKLNRVSLL</sequence>
<dbReference type="Proteomes" id="UP000002376">
    <property type="component" value="Chromosome"/>
</dbReference>
<organism evidence="1 2">
    <name type="scientific">Thermosphaera aggregans (strain DSM 11486 / M11TL)</name>
    <dbReference type="NCBI Taxonomy" id="633148"/>
    <lineage>
        <taxon>Archaea</taxon>
        <taxon>Thermoproteota</taxon>
        <taxon>Thermoprotei</taxon>
        <taxon>Desulfurococcales</taxon>
        <taxon>Desulfurococcaceae</taxon>
        <taxon>Thermosphaera</taxon>
    </lineage>
</organism>
<dbReference type="eggNOG" id="arCOG10422">
    <property type="taxonomic scope" value="Archaea"/>
</dbReference>
<gene>
    <name evidence="1" type="ordered locus">Tagg_0494</name>
</gene>
<dbReference type="AlphaFoldDB" id="D5U0W9"/>
<dbReference type="HOGENOM" id="CLU_1068008_0_0_2"/>
<accession>D5U0W9</accession>
<dbReference type="STRING" id="633148.Tagg_0494"/>
<dbReference type="GeneID" id="9165508"/>
<dbReference type="RefSeq" id="WP_013129362.1">
    <property type="nucleotide sequence ID" value="NC_014160.1"/>
</dbReference>
<dbReference type="KEGG" id="tag:Tagg_0494"/>
<proteinExistence type="predicted"/>
<protein>
    <submittedName>
        <fullName evidence="1">Uncharacterized protein</fullName>
    </submittedName>
</protein>
<dbReference type="OrthoDB" id="375498at2157"/>
<keyword evidence="2" id="KW-1185">Reference proteome</keyword>
<dbReference type="EMBL" id="CP001939">
    <property type="protein sequence ID" value="ADG90769.1"/>
    <property type="molecule type" value="Genomic_DNA"/>
</dbReference>
<name>D5U0W9_THEAM</name>
<reference evidence="2" key="2">
    <citation type="journal article" date="2010" name="Stand. Genomic Sci.">
        <title>Complete genome sequence of Thermosphaera aggregans type strain (M11TLT).</title>
        <authorList>
            <person name="Spring S."/>
            <person name="Rachel R."/>
            <person name="Lapidus A."/>
            <person name="Davenport K."/>
            <person name="Tice H."/>
            <person name="Copeland A."/>
            <person name="Cheng J.-F."/>
            <person name="Lucas S."/>
            <person name="Chen F."/>
            <person name="Nolan M."/>
            <person name="Bruce D."/>
            <person name="Goodwin L."/>
            <person name="Pitluck S."/>
            <person name="Ivanova N."/>
            <person name="Mavromatis K."/>
            <person name="Ovchinnikova G."/>
            <person name="Pati A."/>
            <person name="Chen A."/>
            <person name="Palaniappan K."/>
            <person name="Land M."/>
            <person name="Hauser L."/>
            <person name="Chang Y.-J."/>
            <person name="Jeffries C.C."/>
            <person name="Brettin T."/>
            <person name="Detter J.C."/>
            <person name="Tapia R."/>
            <person name="Han C."/>
            <person name="Heimerl T."/>
            <person name="Weikl F."/>
            <person name="Brambilla E."/>
            <person name="Goker M."/>
            <person name="Bristow J."/>
            <person name="Eisen J.A."/>
            <person name="Markowitz V."/>
            <person name="Hugenholtz P."/>
            <person name="Kyrpides N.C."/>
            <person name="Klenk H.-P."/>
        </authorList>
    </citation>
    <scope>NUCLEOTIDE SEQUENCE [LARGE SCALE GENOMIC DNA]</scope>
    <source>
        <strain evidence="2">DSM 11486 / M11TL</strain>
    </source>
</reference>
<reference evidence="1 2" key="1">
    <citation type="journal article" date="2010" name="Stand. Genomic Sci.">
        <title>Complete genome sequence of Thermosphaera aggregans type strain (M11TL).</title>
        <authorList>
            <person name="Spring S."/>
            <person name="Rachel R."/>
            <person name="Lapidus A."/>
            <person name="Davenport K."/>
            <person name="Tice H."/>
            <person name="Copeland A."/>
            <person name="Cheng J.F."/>
            <person name="Lucas S."/>
            <person name="Chen F."/>
            <person name="Nolan M."/>
            <person name="Bruce D."/>
            <person name="Goodwin L."/>
            <person name="Pitluck S."/>
            <person name="Ivanova N."/>
            <person name="Mavromatis K."/>
            <person name="Ovchinnikova G."/>
            <person name="Pati A."/>
            <person name="Chen A."/>
            <person name="Palaniappan K."/>
            <person name="Land M."/>
            <person name="Hauser L."/>
            <person name="Chang Y.J."/>
            <person name="Jeffries C.C."/>
            <person name="Brettin T."/>
            <person name="Detter J.C."/>
            <person name="Tapia R."/>
            <person name="Han C."/>
            <person name="Heimerl T."/>
            <person name="Weikl F."/>
            <person name="Brambilla E."/>
            <person name="Goker M."/>
            <person name="Bristow J."/>
            <person name="Eisen J.A."/>
            <person name="Markowitz V."/>
            <person name="Hugenholtz P."/>
            <person name="Kyrpides N.C."/>
            <person name="Klenk H.P."/>
        </authorList>
    </citation>
    <scope>NUCLEOTIDE SEQUENCE [LARGE SCALE GENOMIC DNA]</scope>
    <source>
        <strain evidence="2">DSM 11486 / M11TL</strain>
    </source>
</reference>
<evidence type="ECO:0000313" key="1">
    <source>
        <dbReference type="EMBL" id="ADG90769.1"/>
    </source>
</evidence>
<reference key="3">
    <citation type="submission" date="2010-02" db="EMBL/GenBank/DDBJ databases">
        <title>Complete genome sequence of Thermosphaera aggregans type strain (M11TL).</title>
        <authorList>
            <consortium name="US DOE Joint Genome Institute (JGI-PGF)"/>
            <person name="Spring S."/>
            <person name="Lapidus A."/>
            <person name="Munk C."/>
            <person name="Schroeder M."/>
            <person name="Glavina Del Rio T."/>
            <person name="Tice H."/>
            <person name="Copeland A."/>
            <person name="Cheng J.-F."/>
            <person name="Lucas S."/>
            <person name="Chen F."/>
            <person name="Nolan M."/>
            <person name="Bruce D."/>
            <person name="Goodwin L."/>
            <person name="Pitluck S."/>
            <person name="Ivanova N."/>
            <person name="Mavromatis K."/>
            <person name="Ovchinnikova G."/>
            <person name="Pati A."/>
            <person name="Chen A."/>
            <person name="Palaniappan K."/>
            <person name="Land M."/>
            <person name="Hauser L."/>
            <person name="Chang Y.-J."/>
            <person name="Jeffries C.C."/>
            <person name="Brettin T."/>
            <person name="Detter J.C."/>
            <person name="Tapia R."/>
            <person name="Han C."/>
            <person name="Chain P."/>
            <person name="Heimerl T."/>
            <person name="Weik F."/>
            <person name="Goker M."/>
            <person name="Rachel R."/>
            <person name="Bristow J."/>
            <person name="Eisen J.A."/>
            <person name="Markowitz V."/>
            <person name="Hugenholtz P."/>
            <person name="Kyrpides N.C."/>
            <person name="Klenk H.-P."/>
        </authorList>
    </citation>
    <scope>NUCLEOTIDE SEQUENCE</scope>
    <source>
        <strain>DSM 11486</strain>
    </source>
</reference>
<evidence type="ECO:0000313" key="2">
    <source>
        <dbReference type="Proteomes" id="UP000002376"/>
    </source>
</evidence>